<proteinExistence type="predicted"/>
<sequence length="63" mass="7558">MEKMIYELILEVKKLKNSINNIEEKLEEIEKGLHVKKGEQITTTIDSNRYNEWEKVKLVLKVR</sequence>
<evidence type="ECO:0000313" key="3">
    <source>
        <dbReference type="Proteomes" id="UP000531659"/>
    </source>
</evidence>
<dbReference type="RefSeq" id="WP_171296671.1">
    <property type="nucleotide sequence ID" value="NZ_CP077615.1"/>
</dbReference>
<organism evidence="2 3">
    <name type="scientific">Clostridium estertheticum</name>
    <dbReference type="NCBI Taxonomy" id="238834"/>
    <lineage>
        <taxon>Bacteria</taxon>
        <taxon>Bacillati</taxon>
        <taxon>Bacillota</taxon>
        <taxon>Clostridia</taxon>
        <taxon>Eubacteriales</taxon>
        <taxon>Clostridiaceae</taxon>
        <taxon>Clostridium</taxon>
    </lineage>
</organism>
<evidence type="ECO:0000313" key="2">
    <source>
        <dbReference type="EMBL" id="NNU75940.1"/>
    </source>
</evidence>
<reference evidence="2 3" key="1">
    <citation type="submission" date="2020-05" db="EMBL/GenBank/DDBJ databases">
        <title>Complete genome of Clostridium estertheticum subspecies estertheticum, isolated from Vacuum packed lamb meat from New Zealand imported to Switzerland.</title>
        <authorList>
            <person name="Wambui J."/>
            <person name="Stevens M.J.A."/>
            <person name="Stephan R."/>
        </authorList>
    </citation>
    <scope>NUCLEOTIDE SEQUENCE [LARGE SCALE GENOMIC DNA]</scope>
    <source>
        <strain evidence="2 3">CEST001</strain>
    </source>
</reference>
<name>A0A7Y3SVM1_9CLOT</name>
<feature type="coiled-coil region" evidence="1">
    <location>
        <begin position="5"/>
        <end position="39"/>
    </location>
</feature>
<evidence type="ECO:0000256" key="1">
    <source>
        <dbReference type="SAM" id="Coils"/>
    </source>
</evidence>
<accession>A0A7Y3SVM1</accession>
<dbReference type="EMBL" id="JABEYB010000005">
    <property type="protein sequence ID" value="NNU75940.1"/>
    <property type="molecule type" value="Genomic_DNA"/>
</dbReference>
<comment type="caution">
    <text evidence="2">The sequence shown here is derived from an EMBL/GenBank/DDBJ whole genome shotgun (WGS) entry which is preliminary data.</text>
</comment>
<keyword evidence="1" id="KW-0175">Coiled coil</keyword>
<protein>
    <submittedName>
        <fullName evidence="2">Uncharacterized protein</fullName>
    </submittedName>
</protein>
<dbReference type="AlphaFoldDB" id="A0A7Y3SVM1"/>
<gene>
    <name evidence="2" type="ORF">HLQ16_08360</name>
</gene>
<dbReference type="Proteomes" id="UP000531659">
    <property type="component" value="Unassembled WGS sequence"/>
</dbReference>
<dbReference type="GeneID" id="83593970"/>